<keyword evidence="1" id="KW-0472">Membrane</keyword>
<accession>A0AA40KX29</accession>
<dbReference type="EMBL" id="JAHYIQ010000001">
    <property type="protein sequence ID" value="KAK1135887.1"/>
    <property type="molecule type" value="Genomic_DNA"/>
</dbReference>
<keyword evidence="1" id="KW-1133">Transmembrane helix</keyword>
<evidence type="ECO:0000313" key="2">
    <source>
        <dbReference type="EMBL" id="KAK1135887.1"/>
    </source>
</evidence>
<reference evidence="2" key="1">
    <citation type="submission" date="2021-10" db="EMBL/GenBank/DDBJ databases">
        <title>Melipona bicolor Genome sequencing and assembly.</title>
        <authorList>
            <person name="Araujo N.S."/>
            <person name="Arias M.C."/>
        </authorList>
    </citation>
    <scope>NUCLEOTIDE SEQUENCE</scope>
    <source>
        <strain evidence="2">USP_2M_L1-L4_2017</strain>
        <tissue evidence="2">Whole body</tissue>
    </source>
</reference>
<organism evidence="2 3">
    <name type="scientific">Melipona bicolor</name>
    <dbReference type="NCBI Taxonomy" id="60889"/>
    <lineage>
        <taxon>Eukaryota</taxon>
        <taxon>Metazoa</taxon>
        <taxon>Ecdysozoa</taxon>
        <taxon>Arthropoda</taxon>
        <taxon>Hexapoda</taxon>
        <taxon>Insecta</taxon>
        <taxon>Pterygota</taxon>
        <taxon>Neoptera</taxon>
        <taxon>Endopterygota</taxon>
        <taxon>Hymenoptera</taxon>
        <taxon>Apocrita</taxon>
        <taxon>Aculeata</taxon>
        <taxon>Apoidea</taxon>
        <taxon>Anthophila</taxon>
        <taxon>Apidae</taxon>
        <taxon>Melipona</taxon>
    </lineage>
</organism>
<sequence>MARLEYQRGLFCSARRLLETTRSIRIREFALLNKKKEEKKMFSCKIEEETSIRFASYRILANYTDVQPIFSSRGLMKCEDNPIPIYMYIHIIYMYVYTYYIIYAHAKHKILRLSIYNHVITRAHVRMSSYT</sequence>
<protein>
    <submittedName>
        <fullName evidence="2">Uncharacterized protein</fullName>
    </submittedName>
</protein>
<comment type="caution">
    <text evidence="2">The sequence shown here is derived from an EMBL/GenBank/DDBJ whole genome shotgun (WGS) entry which is preliminary data.</text>
</comment>
<dbReference type="AlphaFoldDB" id="A0AA40KX29"/>
<keyword evidence="3" id="KW-1185">Reference proteome</keyword>
<proteinExistence type="predicted"/>
<evidence type="ECO:0000256" key="1">
    <source>
        <dbReference type="SAM" id="Phobius"/>
    </source>
</evidence>
<dbReference type="Proteomes" id="UP001177670">
    <property type="component" value="Unassembled WGS sequence"/>
</dbReference>
<gene>
    <name evidence="2" type="ORF">K0M31_000459</name>
</gene>
<keyword evidence="1" id="KW-0812">Transmembrane</keyword>
<name>A0AA40KX29_9HYME</name>
<evidence type="ECO:0000313" key="3">
    <source>
        <dbReference type="Proteomes" id="UP001177670"/>
    </source>
</evidence>
<feature type="transmembrane region" description="Helical" evidence="1">
    <location>
        <begin position="85"/>
        <end position="103"/>
    </location>
</feature>